<name>A0A8H4RBS0_9HELO</name>
<dbReference type="PANTHER" id="PTHR36681:SF3">
    <property type="entry name" value="NUCLEAR GTPASE, GERMINAL CENTER-ASSOCIATED, TANDEM DUPLICATE 3"/>
    <property type="match status" value="1"/>
</dbReference>
<feature type="domain" description="DUF7605" evidence="3">
    <location>
        <begin position="679"/>
        <end position="841"/>
    </location>
</feature>
<dbReference type="EMBL" id="JAAMPI010001011">
    <property type="protein sequence ID" value="KAF4627197.1"/>
    <property type="molecule type" value="Genomic_DNA"/>
</dbReference>
<reference evidence="4 5" key="1">
    <citation type="submission" date="2020-03" db="EMBL/GenBank/DDBJ databases">
        <title>Draft Genome Sequence of Cudoniella acicularis.</title>
        <authorList>
            <person name="Buettner E."/>
            <person name="Kellner H."/>
        </authorList>
    </citation>
    <scope>NUCLEOTIDE SEQUENCE [LARGE SCALE GENOMIC DNA]</scope>
    <source>
        <strain evidence="4 5">DSM 108380</strain>
    </source>
</reference>
<evidence type="ECO:0000313" key="5">
    <source>
        <dbReference type="Proteomes" id="UP000566819"/>
    </source>
</evidence>
<feature type="compositionally biased region" description="Acidic residues" evidence="1">
    <location>
        <begin position="974"/>
        <end position="990"/>
    </location>
</feature>
<dbReference type="InterPro" id="IPR027417">
    <property type="entry name" value="P-loop_NTPase"/>
</dbReference>
<proteinExistence type="predicted"/>
<dbReference type="PANTHER" id="PTHR36681">
    <property type="entry name" value="NUCLEAR GTPASE, GERMINAL CENTER-ASSOCIATED, TANDEM DUPLICATE 3"/>
    <property type="match status" value="1"/>
</dbReference>
<dbReference type="SUPFAM" id="SSF52540">
    <property type="entry name" value="P-loop containing nucleoside triphosphate hydrolases"/>
    <property type="match status" value="1"/>
</dbReference>
<dbReference type="Pfam" id="PF24564">
    <property type="entry name" value="DUF7605"/>
    <property type="match status" value="1"/>
</dbReference>
<evidence type="ECO:0000259" key="2">
    <source>
        <dbReference type="Pfam" id="PF00350"/>
    </source>
</evidence>
<comment type="caution">
    <text evidence="4">The sequence shown here is derived from an EMBL/GenBank/DDBJ whole genome shotgun (WGS) entry which is preliminary data.</text>
</comment>
<protein>
    <recommendedName>
        <fullName evidence="6">Nuclear GTPase SLIP-GC</fullName>
    </recommendedName>
</protein>
<dbReference type="OrthoDB" id="3598281at2759"/>
<evidence type="ECO:0008006" key="6">
    <source>
        <dbReference type="Google" id="ProtNLM"/>
    </source>
</evidence>
<dbReference type="InterPro" id="IPR045063">
    <property type="entry name" value="Dynamin_N"/>
</dbReference>
<dbReference type="Proteomes" id="UP000566819">
    <property type="component" value="Unassembled WGS sequence"/>
</dbReference>
<organism evidence="4 5">
    <name type="scientific">Cudoniella acicularis</name>
    <dbReference type="NCBI Taxonomy" id="354080"/>
    <lineage>
        <taxon>Eukaryota</taxon>
        <taxon>Fungi</taxon>
        <taxon>Dikarya</taxon>
        <taxon>Ascomycota</taxon>
        <taxon>Pezizomycotina</taxon>
        <taxon>Leotiomycetes</taxon>
        <taxon>Helotiales</taxon>
        <taxon>Tricladiaceae</taxon>
        <taxon>Cudoniella</taxon>
    </lineage>
</organism>
<evidence type="ECO:0000256" key="1">
    <source>
        <dbReference type="SAM" id="MobiDB-lite"/>
    </source>
</evidence>
<feature type="domain" description="Dynamin N-terminal" evidence="2">
    <location>
        <begin position="107"/>
        <end position="351"/>
    </location>
</feature>
<dbReference type="Pfam" id="PF00350">
    <property type="entry name" value="Dynamin_N"/>
    <property type="match status" value="1"/>
</dbReference>
<dbReference type="Gene3D" id="3.40.50.300">
    <property type="entry name" value="P-loop containing nucleotide triphosphate hydrolases"/>
    <property type="match status" value="1"/>
</dbReference>
<sequence>MAGIKAEVNPEPSPGAFPRLDSTHLDQGQTNAATMALFSNAVWKQNGSSNRLKQLGSKELAAKCALSSLNQFILTMNRHSALVPSAQARIDRIKAIIARKKDFQVLVGFLGSTGSGKTTIVNALLGIPHLLPCTTGRACTAVVVEVSYNKSSDPLAKFRAEVVYISKEEWSSELEQIFEDTNSEIAGREGENDEPDTERVERVRQTLDKLRAVYPHIKSIESLRSTTTFDLLNHNAVCEILGGTRSIELGSRSEFSQAIAKYVDSGNSSKKKFAQWPLVKLVKIYVKAPILENGITLVDLPGNSDSNAARSGVADTYIRKLSVTCIVANIIRGIDEKNAHDLLEKITKLNLQMDGLYNQESLCFILSQTDRDFEKPKYIKDNPELESACSVDIQSIGNDQKKLKNLDTEGKPYKASLSKLKKQVRDLANEIVDIIVPVSTGQKRRRISVNEIEERAAEANVPSELKPLLEQLMSKFSKAQGDAARSEAKLASIERRKGNIELAQYFTRSNIAAKCIAHRNNLSVAAIRKDFSKTLQEMGRDRVGDLQVFPVAATLYLSYSVQQSKRVAGFQTLADTKIPDLKDWLIGTTIPTRGKYAEAFLREVETFVDWMQPWVDDQFSDTKMTTQIRHHWEPQVVTAVHELSRKLSVLAKEATGNMHQILKTDLYSRVPKAERTAGAKAAETANIWAGLHWSTHKCANRGLGFWHDSKGADHKWNERLVHDLKAELLPVWTSTFTDELPKALLSYENEAKAHIVEFAKLLIGNPYRADINDALEATHEHILRTQQLHDHQSTEAFEEVKKAMLGSHREAVPAVKTFLTPMYEKCAMEQGRGHFQRNRTTHQIYFAKEGEAMHREGNKAVAKALTELLDTMSTKFKECNDTTTNQIMDEITQFFEQNSSDGNRSSGRRVVSNAKKTLSADLLSDIKDLATFWAKNDPVQVQAQSEDFDDNDEDIYDDRFVDVDKLRGKPRATDDDEDDEDYEDGSSGED</sequence>
<gene>
    <name evidence="4" type="ORF">G7Y89_g10955</name>
</gene>
<feature type="region of interest" description="Disordered" evidence="1">
    <location>
        <begin position="1"/>
        <end position="24"/>
    </location>
</feature>
<evidence type="ECO:0000313" key="4">
    <source>
        <dbReference type="EMBL" id="KAF4627197.1"/>
    </source>
</evidence>
<feature type="region of interest" description="Disordered" evidence="1">
    <location>
        <begin position="966"/>
        <end position="990"/>
    </location>
</feature>
<dbReference type="InterPro" id="IPR056024">
    <property type="entry name" value="DUF7605"/>
</dbReference>
<accession>A0A8H4RBS0</accession>
<evidence type="ECO:0000259" key="3">
    <source>
        <dbReference type="Pfam" id="PF24564"/>
    </source>
</evidence>
<keyword evidence="5" id="KW-1185">Reference proteome</keyword>
<dbReference type="AlphaFoldDB" id="A0A8H4RBS0"/>